<feature type="binding site" evidence="13">
    <location>
        <position position="321"/>
    </location>
    <ligand>
        <name>S-adenosyl-L-methionine</name>
        <dbReference type="ChEBI" id="CHEBI:59789"/>
    </ligand>
</feature>
<name>A0A173TG52_9FIRM</name>
<dbReference type="InterPro" id="IPR004573">
    <property type="entry name" value="rRNA_ssu_MeTfrase_B"/>
</dbReference>
<keyword evidence="9 13" id="KW-0694">RNA-binding</keyword>
<comment type="function">
    <text evidence="1">Specifically methylates the cytosine at position 967 (m5C967) of 16S rRNA.</text>
</comment>
<dbReference type="Proteomes" id="UP000095453">
    <property type="component" value="Unassembled WGS sequence"/>
</dbReference>
<evidence type="ECO:0000256" key="7">
    <source>
        <dbReference type="ARBA" id="ARBA00022679"/>
    </source>
</evidence>
<gene>
    <name evidence="15" type="primary">rsmB</name>
    <name evidence="15" type="ORF">ERS852444_01474</name>
</gene>
<dbReference type="Gene3D" id="3.30.70.1170">
    <property type="entry name" value="Sun protein, domain 3"/>
    <property type="match status" value="1"/>
</dbReference>
<keyword evidence="7 13" id="KW-0808">Transferase</keyword>
<dbReference type="Gene3D" id="1.10.940.10">
    <property type="entry name" value="NusB-like"/>
    <property type="match status" value="1"/>
</dbReference>
<feature type="binding site" evidence="13">
    <location>
        <position position="339"/>
    </location>
    <ligand>
        <name>S-adenosyl-L-methionine</name>
        <dbReference type="ChEBI" id="CHEBI:59789"/>
    </ligand>
</feature>
<keyword evidence="6 13" id="KW-0489">Methyltransferase</keyword>
<comment type="similarity">
    <text evidence="13">Belongs to the class I-like SAM-binding methyltransferase superfamily. RsmB/NOP family.</text>
</comment>
<dbReference type="PROSITE" id="PS51686">
    <property type="entry name" value="SAM_MT_RSMB_NOP"/>
    <property type="match status" value="1"/>
</dbReference>
<dbReference type="PANTHER" id="PTHR22807">
    <property type="entry name" value="NOP2 YEAST -RELATED NOL1/NOP2/FMU SUN DOMAIN-CONTAINING"/>
    <property type="match status" value="1"/>
</dbReference>
<dbReference type="EC" id="2.1.1.176" evidence="3"/>
<dbReference type="Gene3D" id="3.40.50.150">
    <property type="entry name" value="Vaccinia Virus protein VP39"/>
    <property type="match status" value="1"/>
</dbReference>
<dbReference type="SUPFAM" id="SSF48013">
    <property type="entry name" value="NusB-like"/>
    <property type="match status" value="1"/>
</dbReference>
<dbReference type="InterPro" id="IPR035926">
    <property type="entry name" value="NusB-like_sf"/>
</dbReference>
<feature type="active site" description="Nucleophile" evidence="13">
    <location>
        <position position="392"/>
    </location>
</feature>
<keyword evidence="8 13" id="KW-0949">S-adenosyl-L-methionine</keyword>
<dbReference type="SUPFAM" id="SSF53335">
    <property type="entry name" value="S-adenosyl-L-methionine-dependent methyltransferases"/>
    <property type="match status" value="1"/>
</dbReference>
<dbReference type="RefSeq" id="WP_055168840.1">
    <property type="nucleotide sequence ID" value="NZ_CYXX01000009.1"/>
</dbReference>
<evidence type="ECO:0000313" key="16">
    <source>
        <dbReference type="Proteomes" id="UP000095453"/>
    </source>
</evidence>
<evidence type="ECO:0000256" key="10">
    <source>
        <dbReference type="ARBA" id="ARBA00030399"/>
    </source>
</evidence>
<feature type="binding site" evidence="13">
    <location>
        <begin position="270"/>
        <end position="276"/>
    </location>
    <ligand>
        <name>S-adenosyl-L-methionine</name>
        <dbReference type="ChEBI" id="CHEBI:59789"/>
    </ligand>
</feature>
<dbReference type="GO" id="GO:0003723">
    <property type="term" value="F:RNA binding"/>
    <property type="evidence" value="ECO:0007669"/>
    <property type="project" value="UniProtKB-UniRule"/>
</dbReference>
<evidence type="ECO:0000256" key="12">
    <source>
        <dbReference type="ARBA" id="ARBA00047283"/>
    </source>
</evidence>
<dbReference type="InterPro" id="IPR054728">
    <property type="entry name" value="RsmB-like_ferredoxin"/>
</dbReference>
<keyword evidence="4" id="KW-0963">Cytoplasm</keyword>
<dbReference type="Pfam" id="PF22458">
    <property type="entry name" value="RsmF-B_ferredox"/>
    <property type="match status" value="1"/>
</dbReference>
<dbReference type="Pfam" id="PF01029">
    <property type="entry name" value="NusB"/>
    <property type="match status" value="1"/>
</dbReference>
<dbReference type="AlphaFoldDB" id="A0A173TG52"/>
<evidence type="ECO:0000313" key="15">
    <source>
        <dbReference type="EMBL" id="CUN00875.1"/>
    </source>
</evidence>
<dbReference type="PANTHER" id="PTHR22807:SF53">
    <property type="entry name" value="RIBOSOMAL RNA SMALL SUBUNIT METHYLTRANSFERASE B-RELATED"/>
    <property type="match status" value="1"/>
</dbReference>
<reference evidence="15 16" key="1">
    <citation type="submission" date="2015-09" db="EMBL/GenBank/DDBJ databases">
        <authorList>
            <consortium name="Pathogen Informatics"/>
        </authorList>
    </citation>
    <scope>NUCLEOTIDE SEQUENCE [LARGE SCALE GENOMIC DNA]</scope>
    <source>
        <strain evidence="15 16">2789STDY5608887</strain>
    </source>
</reference>
<dbReference type="InterPro" id="IPR029063">
    <property type="entry name" value="SAM-dependent_MTases_sf"/>
</dbReference>
<comment type="subcellular location">
    <subcellularLocation>
        <location evidence="2">Cytoplasm</location>
    </subcellularLocation>
</comment>
<keyword evidence="5" id="KW-0698">rRNA processing</keyword>
<evidence type="ECO:0000256" key="2">
    <source>
        <dbReference type="ARBA" id="ARBA00004496"/>
    </source>
</evidence>
<dbReference type="NCBIfam" id="NF011494">
    <property type="entry name" value="PRK14902.1"/>
    <property type="match status" value="1"/>
</dbReference>
<dbReference type="EMBL" id="CYXX01000009">
    <property type="protein sequence ID" value="CUN00875.1"/>
    <property type="molecule type" value="Genomic_DNA"/>
</dbReference>
<evidence type="ECO:0000256" key="1">
    <source>
        <dbReference type="ARBA" id="ARBA00002724"/>
    </source>
</evidence>
<evidence type="ECO:0000256" key="6">
    <source>
        <dbReference type="ARBA" id="ARBA00022603"/>
    </source>
</evidence>
<evidence type="ECO:0000256" key="8">
    <source>
        <dbReference type="ARBA" id="ARBA00022691"/>
    </source>
</evidence>
<evidence type="ECO:0000256" key="4">
    <source>
        <dbReference type="ARBA" id="ARBA00022490"/>
    </source>
</evidence>
<dbReference type="PRINTS" id="PR02008">
    <property type="entry name" value="RCMTFAMILY"/>
</dbReference>
<feature type="binding site" evidence="13">
    <location>
        <position position="294"/>
    </location>
    <ligand>
        <name>S-adenosyl-L-methionine</name>
        <dbReference type="ChEBI" id="CHEBI:59789"/>
    </ligand>
</feature>
<comment type="catalytic activity">
    <reaction evidence="12">
        <text>cytidine(967) in 16S rRNA + S-adenosyl-L-methionine = 5-methylcytidine(967) in 16S rRNA + S-adenosyl-L-homocysteine + H(+)</text>
        <dbReference type="Rhea" id="RHEA:42748"/>
        <dbReference type="Rhea" id="RHEA-COMP:10219"/>
        <dbReference type="Rhea" id="RHEA-COMP:10220"/>
        <dbReference type="ChEBI" id="CHEBI:15378"/>
        <dbReference type="ChEBI" id="CHEBI:57856"/>
        <dbReference type="ChEBI" id="CHEBI:59789"/>
        <dbReference type="ChEBI" id="CHEBI:74483"/>
        <dbReference type="ChEBI" id="CHEBI:82748"/>
        <dbReference type="EC" id="2.1.1.176"/>
    </reaction>
</comment>
<dbReference type="GO" id="GO:0006355">
    <property type="term" value="P:regulation of DNA-templated transcription"/>
    <property type="evidence" value="ECO:0007669"/>
    <property type="project" value="InterPro"/>
</dbReference>
<feature type="domain" description="SAM-dependent MTase RsmB/NOP-type" evidence="14">
    <location>
        <begin position="175"/>
        <end position="440"/>
    </location>
</feature>
<evidence type="ECO:0000259" key="14">
    <source>
        <dbReference type="PROSITE" id="PS51686"/>
    </source>
</evidence>
<dbReference type="InterPro" id="IPR001678">
    <property type="entry name" value="MeTrfase_RsmB-F_NOP2_dom"/>
</dbReference>
<evidence type="ECO:0000256" key="9">
    <source>
        <dbReference type="ARBA" id="ARBA00022884"/>
    </source>
</evidence>
<evidence type="ECO:0000256" key="3">
    <source>
        <dbReference type="ARBA" id="ARBA00012140"/>
    </source>
</evidence>
<dbReference type="InterPro" id="IPR023267">
    <property type="entry name" value="RCMT"/>
</dbReference>
<organism evidence="15 16">
    <name type="scientific">Roseburia inulinivorans</name>
    <dbReference type="NCBI Taxonomy" id="360807"/>
    <lineage>
        <taxon>Bacteria</taxon>
        <taxon>Bacillati</taxon>
        <taxon>Bacillota</taxon>
        <taxon>Clostridia</taxon>
        <taxon>Lachnospirales</taxon>
        <taxon>Lachnospiraceae</taxon>
        <taxon>Roseburia</taxon>
    </lineage>
</organism>
<dbReference type="InterPro" id="IPR049560">
    <property type="entry name" value="MeTrfase_RsmB-F_NOP2_cat"/>
</dbReference>
<sequence length="440" mass="50056">MTDSVNTRELILGILMEVTKEGSYSHLVIRSVLDKYQYLEKKERAFITRVSEGTIQYMIELDYIINQFSKVKVNKMKPVIRNILRMSVYQLKYMDSVPDSAVCNEAVKLAKRKGFGSLSGFVNGVLRNISRNLSTITYPDGQKDQIQYLSVRYSMPEWIVRQWINDYGMEQTVSVLQAFLQETPVTIRTNLLKITPEALEKRLKEEGVTAEKMVCADMPELNYAFMISGFDHLNALSSFREGLFYVQDVSSMMVAETVAPKKDSYIIDVCAAPGGKSVHLAEKLGGTGMVEARDLTEYKTDLIRQNIARHQLSNMRAVQMDATVLDEASIGKADVVIADLPCSGLGVMRRKTDIKYKMTLQTEQELVSLQRKMLETVCQYVKAGGTLLYSTCTMDKMENEDNVTWFLKQHPQFELVKMQQIFPQKTYGDGFFLAKLQKKA</sequence>
<evidence type="ECO:0000256" key="13">
    <source>
        <dbReference type="PROSITE-ProRule" id="PRU01023"/>
    </source>
</evidence>
<dbReference type="GO" id="GO:0005737">
    <property type="term" value="C:cytoplasm"/>
    <property type="evidence" value="ECO:0007669"/>
    <property type="project" value="UniProtKB-SubCell"/>
</dbReference>
<dbReference type="CDD" id="cd02440">
    <property type="entry name" value="AdoMet_MTases"/>
    <property type="match status" value="1"/>
</dbReference>
<dbReference type="GO" id="GO:0008649">
    <property type="term" value="F:rRNA methyltransferase activity"/>
    <property type="evidence" value="ECO:0007669"/>
    <property type="project" value="InterPro"/>
</dbReference>
<protein>
    <recommendedName>
        <fullName evidence="3">16S rRNA (cytosine(967)-C(5))-methyltransferase</fullName>
        <ecNumber evidence="3">2.1.1.176</ecNumber>
    </recommendedName>
    <alternativeName>
        <fullName evidence="10">16S rRNA m5C967 methyltransferase</fullName>
    </alternativeName>
    <alternativeName>
        <fullName evidence="11">rRNA (cytosine-C(5)-)-methyltransferase RsmB</fullName>
    </alternativeName>
</protein>
<accession>A0A173TG52</accession>
<evidence type="ECO:0000256" key="11">
    <source>
        <dbReference type="ARBA" id="ARBA00031088"/>
    </source>
</evidence>
<proteinExistence type="inferred from homology"/>
<dbReference type="InterPro" id="IPR006027">
    <property type="entry name" value="NusB_RsmB_TIM44"/>
</dbReference>
<dbReference type="NCBIfam" id="TIGR00563">
    <property type="entry name" value="rsmB"/>
    <property type="match status" value="1"/>
</dbReference>
<dbReference type="Pfam" id="PF01189">
    <property type="entry name" value="Methyltr_RsmB-F"/>
    <property type="match status" value="1"/>
</dbReference>
<evidence type="ECO:0000256" key="5">
    <source>
        <dbReference type="ARBA" id="ARBA00022552"/>
    </source>
</evidence>